<keyword evidence="2" id="KW-0808">Transferase</keyword>
<reference evidence="2 3" key="1">
    <citation type="journal article" date="2015" name="Nature">
        <title>rRNA introns, odd ribosomes, and small enigmatic genomes across a large radiation of phyla.</title>
        <authorList>
            <person name="Brown C.T."/>
            <person name="Hug L.A."/>
            <person name="Thomas B.C."/>
            <person name="Sharon I."/>
            <person name="Castelle C.J."/>
            <person name="Singh A."/>
            <person name="Wilkins M.J."/>
            <person name="Williams K.H."/>
            <person name="Banfield J.F."/>
        </authorList>
    </citation>
    <scope>NUCLEOTIDE SEQUENCE [LARGE SCALE GENOMIC DNA]</scope>
</reference>
<dbReference type="GO" id="GO:0006412">
    <property type="term" value="P:translation"/>
    <property type="evidence" value="ECO:0007669"/>
    <property type="project" value="UniProtKB-UniRule"/>
</dbReference>
<gene>
    <name evidence="1" type="primary">gatC</name>
    <name evidence="2" type="ORF">UY74_C0077G0006</name>
</gene>
<dbReference type="GO" id="GO:0005524">
    <property type="term" value="F:ATP binding"/>
    <property type="evidence" value="ECO:0007669"/>
    <property type="project" value="UniProtKB-KW"/>
</dbReference>
<organism evidence="2 3">
    <name type="scientific">Candidatus Kaiserbacteria bacterium GW2011_GWC2_52_8b</name>
    <dbReference type="NCBI Taxonomy" id="1618676"/>
    <lineage>
        <taxon>Bacteria</taxon>
        <taxon>Candidatus Kaiseribacteriota</taxon>
    </lineage>
</organism>
<dbReference type="Proteomes" id="UP000034445">
    <property type="component" value="Unassembled WGS sequence"/>
</dbReference>
<dbReference type="NCBIfam" id="TIGR00135">
    <property type="entry name" value="gatC"/>
    <property type="match status" value="1"/>
</dbReference>
<dbReference type="EC" id="6.3.5.-" evidence="1"/>
<dbReference type="PANTHER" id="PTHR15004">
    <property type="entry name" value="GLUTAMYL-TRNA(GLN) AMIDOTRANSFERASE SUBUNIT C, MITOCHONDRIAL"/>
    <property type="match status" value="1"/>
</dbReference>
<dbReference type="PANTHER" id="PTHR15004:SF0">
    <property type="entry name" value="GLUTAMYL-TRNA(GLN) AMIDOTRANSFERASE SUBUNIT C, MITOCHONDRIAL"/>
    <property type="match status" value="1"/>
</dbReference>
<dbReference type="GO" id="GO:0006450">
    <property type="term" value="P:regulation of translational fidelity"/>
    <property type="evidence" value="ECO:0007669"/>
    <property type="project" value="InterPro"/>
</dbReference>
<sequence length="95" mass="10787">MLQVSEVQRIVKLARIDLSDNEILKFQKELASVLEYFEILREVDVSAVEPMTHSVSLQNVSRKDVVKGQKPDMAKLLLDMAPETKDGYVKVKSIL</sequence>
<evidence type="ECO:0000313" key="2">
    <source>
        <dbReference type="EMBL" id="KKW29388.1"/>
    </source>
</evidence>
<name>A0A0G1XDM5_9BACT</name>
<comment type="catalytic activity">
    <reaction evidence="1">
        <text>L-aspartyl-tRNA(Asn) + L-glutamine + ATP + H2O = L-asparaginyl-tRNA(Asn) + L-glutamate + ADP + phosphate + 2 H(+)</text>
        <dbReference type="Rhea" id="RHEA:14513"/>
        <dbReference type="Rhea" id="RHEA-COMP:9674"/>
        <dbReference type="Rhea" id="RHEA-COMP:9677"/>
        <dbReference type="ChEBI" id="CHEBI:15377"/>
        <dbReference type="ChEBI" id="CHEBI:15378"/>
        <dbReference type="ChEBI" id="CHEBI:29985"/>
        <dbReference type="ChEBI" id="CHEBI:30616"/>
        <dbReference type="ChEBI" id="CHEBI:43474"/>
        <dbReference type="ChEBI" id="CHEBI:58359"/>
        <dbReference type="ChEBI" id="CHEBI:78515"/>
        <dbReference type="ChEBI" id="CHEBI:78516"/>
        <dbReference type="ChEBI" id="CHEBI:456216"/>
    </reaction>
</comment>
<comment type="similarity">
    <text evidence="1">Belongs to the GatC family.</text>
</comment>
<protein>
    <recommendedName>
        <fullName evidence="1">Aspartyl/glutamyl-tRNA(Asn/Gln) amidotransferase subunit C</fullName>
        <shortName evidence="1">Asp/Glu-ADT subunit C</shortName>
        <ecNumber evidence="1">6.3.5.-</ecNumber>
    </recommendedName>
</protein>
<keyword evidence="1" id="KW-0067">ATP-binding</keyword>
<accession>A0A0G1XDM5</accession>
<dbReference type="GO" id="GO:0050567">
    <property type="term" value="F:glutaminyl-tRNA synthase (glutamine-hydrolyzing) activity"/>
    <property type="evidence" value="ECO:0007669"/>
    <property type="project" value="UniProtKB-UniRule"/>
</dbReference>
<comment type="caution">
    <text evidence="2">The sequence shown here is derived from an EMBL/GenBank/DDBJ whole genome shotgun (WGS) entry which is preliminary data.</text>
</comment>
<dbReference type="AlphaFoldDB" id="A0A0G1XDM5"/>
<dbReference type="Gene3D" id="1.10.20.60">
    <property type="entry name" value="Glu-tRNAGln amidotransferase C subunit, N-terminal domain"/>
    <property type="match status" value="1"/>
</dbReference>
<evidence type="ECO:0000256" key="1">
    <source>
        <dbReference type="HAMAP-Rule" id="MF_00122"/>
    </source>
</evidence>
<proteinExistence type="inferred from homology"/>
<keyword evidence="1" id="KW-0547">Nucleotide-binding</keyword>
<dbReference type="GO" id="GO:0070681">
    <property type="term" value="P:glutaminyl-tRNAGln biosynthesis via transamidation"/>
    <property type="evidence" value="ECO:0007669"/>
    <property type="project" value="TreeGrafter"/>
</dbReference>
<dbReference type="GO" id="GO:0016740">
    <property type="term" value="F:transferase activity"/>
    <property type="evidence" value="ECO:0007669"/>
    <property type="project" value="UniProtKB-KW"/>
</dbReference>
<keyword evidence="1" id="KW-0436">Ligase</keyword>
<dbReference type="SUPFAM" id="SSF141000">
    <property type="entry name" value="Glu-tRNAGln amidotransferase C subunit"/>
    <property type="match status" value="1"/>
</dbReference>
<dbReference type="EMBL" id="LCRF01000077">
    <property type="protein sequence ID" value="KKW29388.1"/>
    <property type="molecule type" value="Genomic_DNA"/>
</dbReference>
<comment type="function">
    <text evidence="1">Allows the formation of correctly charged Asn-tRNA(Asn) or Gln-tRNA(Gln) through the transamidation of misacylated Asp-tRNA(Asn) or Glu-tRNA(Gln) in organisms which lack either or both of asparaginyl-tRNA or glutaminyl-tRNA synthetases. The reaction takes place in the presence of glutamine and ATP through an activated phospho-Asp-tRNA(Asn) or phospho-Glu-tRNA(Gln).</text>
</comment>
<evidence type="ECO:0000313" key="3">
    <source>
        <dbReference type="Proteomes" id="UP000034445"/>
    </source>
</evidence>
<dbReference type="GO" id="GO:0050566">
    <property type="term" value="F:asparaginyl-tRNA synthase (glutamine-hydrolyzing) activity"/>
    <property type="evidence" value="ECO:0007669"/>
    <property type="project" value="RHEA"/>
</dbReference>
<keyword evidence="1" id="KW-0648">Protein biosynthesis</keyword>
<dbReference type="Pfam" id="PF02686">
    <property type="entry name" value="GatC"/>
    <property type="match status" value="1"/>
</dbReference>
<comment type="subunit">
    <text evidence="1">Heterotrimer of A, B and C subunits.</text>
</comment>
<dbReference type="InterPro" id="IPR003837">
    <property type="entry name" value="GatC"/>
</dbReference>
<dbReference type="HAMAP" id="MF_00122">
    <property type="entry name" value="GatC"/>
    <property type="match status" value="1"/>
</dbReference>
<dbReference type="InterPro" id="IPR036113">
    <property type="entry name" value="Asp/Glu-ADT_sf_sub_c"/>
</dbReference>
<comment type="catalytic activity">
    <reaction evidence="1">
        <text>L-glutamyl-tRNA(Gln) + L-glutamine + ATP + H2O = L-glutaminyl-tRNA(Gln) + L-glutamate + ADP + phosphate + H(+)</text>
        <dbReference type="Rhea" id="RHEA:17521"/>
        <dbReference type="Rhea" id="RHEA-COMP:9681"/>
        <dbReference type="Rhea" id="RHEA-COMP:9684"/>
        <dbReference type="ChEBI" id="CHEBI:15377"/>
        <dbReference type="ChEBI" id="CHEBI:15378"/>
        <dbReference type="ChEBI" id="CHEBI:29985"/>
        <dbReference type="ChEBI" id="CHEBI:30616"/>
        <dbReference type="ChEBI" id="CHEBI:43474"/>
        <dbReference type="ChEBI" id="CHEBI:58359"/>
        <dbReference type="ChEBI" id="CHEBI:78520"/>
        <dbReference type="ChEBI" id="CHEBI:78521"/>
        <dbReference type="ChEBI" id="CHEBI:456216"/>
    </reaction>
</comment>